<keyword evidence="6" id="KW-1185">Reference proteome</keyword>
<evidence type="ECO:0000256" key="1">
    <source>
        <dbReference type="ARBA" id="ARBA00008857"/>
    </source>
</evidence>
<dbReference type="RefSeq" id="WP_192030692.1">
    <property type="nucleotide sequence ID" value="NZ_JACYTR010000046.1"/>
</dbReference>
<reference evidence="5 6" key="1">
    <citation type="submission" date="2020-09" db="EMBL/GenBank/DDBJ databases">
        <title>Pseudoxanthomonas sp. CAU 1598 isolated from sand of Yaerae Beach.</title>
        <authorList>
            <person name="Kim W."/>
        </authorList>
    </citation>
    <scope>NUCLEOTIDE SEQUENCE [LARGE SCALE GENOMIC DNA]</scope>
    <source>
        <strain evidence="5 6">CAU 1598</strain>
    </source>
</reference>
<gene>
    <name evidence="5" type="ORF">IFO71_16120</name>
</gene>
<proteinExistence type="inferred from homology"/>
<dbReference type="SUPFAM" id="SSF56349">
    <property type="entry name" value="DNA breaking-rejoining enzymes"/>
    <property type="match status" value="1"/>
</dbReference>
<dbReference type="Pfam" id="PF00589">
    <property type="entry name" value="Phage_integrase"/>
    <property type="match status" value="1"/>
</dbReference>
<dbReference type="GO" id="GO:0003677">
    <property type="term" value="F:DNA binding"/>
    <property type="evidence" value="ECO:0007669"/>
    <property type="project" value="InterPro"/>
</dbReference>
<sequence>MILKGIFPTRLKILRFFAHLHRLLVTLEHGFARFSGSVVGPQFKTDYTASFIAFLGRPMTSSSTLRFPLTKTLLSKLDFQHRWIGTDDHGQPVTEPTPAGVREWYVYDSERRGLYLRVSSSGASWGVRRRLPGDGGRAHALRRKLGDWPTMSVQVARQRAEAWLGLLADGQDPLLMLEATAGQTRQALSEQKQTVGWAFERWMQHMKPTSAAGTHVDRELVKQWMASSPLFARPCRAITMDDIEATFGPMFGYASDQRDPVTKEALYAEPPTWGPQSLQEGGRPLASVWKAYRYAKAAWTWQIQSLLRVEDVSASPFRAWQKGKKWPKPPPRESRLDVRKGDDQAWMRALWAARFEGADTSRVLADLLWLLSLWGTRIDEVAQAQWGDWNREQDLLVVPVERTKTRRGFMVPLTAHTVEVLELRQAHLQRWKRPTGPTDFIFASRVKGQPVKWPYSFLRRLEALGMPKIRPHDLRRGVASDTARMTGQRGGMIVSMMLNHATPGTDVGQVTSDYLADKAEILRPHIEAREAVFLHVLDPARYPKPPEFGAFMGARRATAPAPVKPEGDPLAAALAFLKSNPDAVGGFMQDLYRKDE</sequence>
<dbReference type="InterPro" id="IPR050808">
    <property type="entry name" value="Phage_Integrase"/>
</dbReference>
<keyword evidence="2" id="KW-0229">DNA integration</keyword>
<feature type="domain" description="Tyr recombinase" evidence="4">
    <location>
        <begin position="337"/>
        <end position="527"/>
    </location>
</feature>
<dbReference type="Proteomes" id="UP000613768">
    <property type="component" value="Unassembled WGS sequence"/>
</dbReference>
<dbReference type="Gene3D" id="1.10.443.10">
    <property type="entry name" value="Intergrase catalytic core"/>
    <property type="match status" value="1"/>
</dbReference>
<dbReference type="GO" id="GO:0015074">
    <property type="term" value="P:DNA integration"/>
    <property type="evidence" value="ECO:0007669"/>
    <property type="project" value="UniProtKB-KW"/>
</dbReference>
<dbReference type="PANTHER" id="PTHR30629:SF2">
    <property type="entry name" value="PROPHAGE INTEGRASE INTS-RELATED"/>
    <property type="match status" value="1"/>
</dbReference>
<dbReference type="InterPro" id="IPR013762">
    <property type="entry name" value="Integrase-like_cat_sf"/>
</dbReference>
<dbReference type="InterPro" id="IPR038488">
    <property type="entry name" value="Integrase_DNA-bd_sf"/>
</dbReference>
<dbReference type="GO" id="GO:0006310">
    <property type="term" value="P:DNA recombination"/>
    <property type="evidence" value="ECO:0007669"/>
    <property type="project" value="UniProtKB-KW"/>
</dbReference>
<keyword evidence="3" id="KW-0233">DNA recombination</keyword>
<dbReference type="PANTHER" id="PTHR30629">
    <property type="entry name" value="PROPHAGE INTEGRASE"/>
    <property type="match status" value="1"/>
</dbReference>
<dbReference type="Gene3D" id="3.30.160.390">
    <property type="entry name" value="Integrase, DNA-binding domain"/>
    <property type="match status" value="1"/>
</dbReference>
<comment type="caution">
    <text evidence="5">The sequence shown here is derived from an EMBL/GenBank/DDBJ whole genome shotgun (WGS) entry which is preliminary data.</text>
</comment>
<dbReference type="AlphaFoldDB" id="A0AAW3ZP45"/>
<evidence type="ECO:0000313" key="5">
    <source>
        <dbReference type="EMBL" id="MBD8527270.1"/>
    </source>
</evidence>
<evidence type="ECO:0000256" key="3">
    <source>
        <dbReference type="ARBA" id="ARBA00023172"/>
    </source>
</evidence>
<evidence type="ECO:0000256" key="2">
    <source>
        <dbReference type="ARBA" id="ARBA00022908"/>
    </source>
</evidence>
<organism evidence="5 6">
    <name type="scientific">Pseudomarimonas arenosa</name>
    <dbReference type="NCBI Taxonomy" id="2774145"/>
    <lineage>
        <taxon>Bacteria</taxon>
        <taxon>Pseudomonadati</taxon>
        <taxon>Pseudomonadota</taxon>
        <taxon>Gammaproteobacteria</taxon>
        <taxon>Lysobacterales</taxon>
        <taxon>Lysobacteraceae</taxon>
        <taxon>Pseudomarimonas</taxon>
    </lineage>
</organism>
<dbReference type="InterPro" id="IPR025166">
    <property type="entry name" value="Integrase_DNA_bind_dom"/>
</dbReference>
<dbReference type="InterPro" id="IPR002104">
    <property type="entry name" value="Integrase_catalytic"/>
</dbReference>
<protein>
    <submittedName>
        <fullName evidence="5">Integrase family protein</fullName>
    </submittedName>
</protein>
<dbReference type="PROSITE" id="PS51898">
    <property type="entry name" value="TYR_RECOMBINASE"/>
    <property type="match status" value="1"/>
</dbReference>
<name>A0AAW3ZP45_9GAMM</name>
<evidence type="ECO:0000313" key="6">
    <source>
        <dbReference type="Proteomes" id="UP000613768"/>
    </source>
</evidence>
<dbReference type="InterPro" id="IPR011010">
    <property type="entry name" value="DNA_brk_join_enz"/>
</dbReference>
<comment type="similarity">
    <text evidence="1">Belongs to the 'phage' integrase family.</text>
</comment>
<dbReference type="EMBL" id="JACYTR010000046">
    <property type="protein sequence ID" value="MBD8527270.1"/>
    <property type="molecule type" value="Genomic_DNA"/>
</dbReference>
<evidence type="ECO:0000259" key="4">
    <source>
        <dbReference type="PROSITE" id="PS51898"/>
    </source>
</evidence>
<accession>A0AAW3ZP45</accession>
<dbReference type="Pfam" id="PF13356">
    <property type="entry name" value="Arm-DNA-bind_3"/>
    <property type="match status" value="1"/>
</dbReference>